<dbReference type="Pfam" id="PF12256">
    <property type="entry name" value="TcdB_toxin_midN"/>
    <property type="match status" value="1"/>
</dbReference>
<sequence>MEYNKNYFTVKGKFIALIHRVVLVAMLHSTFVAPAQGIINAYINKRDRHTIYSYTDGSKNLPEIINQSATLGQKPYANLNPSFIKQVQPAIYDNVNRVLKKILPADLKEGIIGISQEMPIDNPADNLFKVTINDLPTLNSKVYITYELYGLNDHQSVARSINERLSTGGYLIKAQPGWSVQKEEIDVAWLKKGQNTILFTVPDGANYLYKIRNLTLEIEQTAQVNPLMVLPNRSILLSKDNKIYVKGFLRGDNSDAKIYAGDVQLNITNNEFEGIVPITDAIKINKFIVVKALNKEGLLGQELLFIDNITEADNAFKIEDKQLNFSKFFKANSNESLQTEGASLVLNDSALVTDKTLSVTKLRGIDIPPMESGMINVTKGASAYRFLPDGTQFNAPVTIGIAYDTLLLPTGYTPKDIKTYFFDTDSKSWKVVQLDSIDNKNFKIISKTTHFTDYINGIIQSPDSPETSAFMPNMMNDIKAADPSAEMTLISPPQASQKGDANISYPIKIPAGRKGMQPQVNLQYSNNGGSGWLGQGWNISTPAITIDTRWGVPSFDPVNESELYSLNGEQLMYPSDFLPHRHKISTIDNITPVPQTQARSANKKFTLRKEGSFAKIERKGNSPSNYYWKVTATDGTISWYGGYVDDDVLENTVIKDSSGRIVHWALYMVEDVFGNNIIYEYDNANITGLTGQNAVLNGSNTFYIKNIYYTGRNAGHGKYQVAFNYALTGSAKTIRTDATFTARLGLKQADPYVLNNIDIKYNTTLIRSYLFAYDPGAFSKRLLKSVTEKDKNNVIFHAHTFDYYDDVATNGGRLFKADQTVSTPTISADYSLEFGNLLHASKINSAQSTETGYSIKPSVGIEIWPLRSTNRPDRTLLVGAPFGENNVKSRGKVTLVDVDGDGIDDIVYKTNNGLQYYPGRITISSQGVRTNSFASVSKSMHNISDFSFTKANTKTIFGDSWDVTFLNFFAGTERTKSKSESTIYFTDANSDGLMDIVNNGVVNFNRIDTATGEPTFTSNSNVTPNMVLSGISPVGEPGPSVQETEIDEPEEEEEFNDSYDVVKVWMAPATGQIKIDATFINESAGSANFTLEHFHNGTVSLLRSATITNSYTLPLPQDPSSGLLNVTTGDRLYFRFHNNKNMANPIVNTDVTIYFLTYDNPYLEYTNRPDYYPPQDHFSNRRSFTIKDNNPVSMPGSGTVSITWEEFYAACYNQFADCDNMYQIFKRTTNAQGVNTDVLIYPLSNPQIPWGDEALISPTADLINIPVTDPTTSFLFKISDEGAFYFGTLDAASSNDNPIFFNDSWEPKLTFVPDSDNLNNSSGFTIYPIPEVPMYRIASLKRNFCLLPPATDPTHPTWNPPATADNYWVKPNIEIIDNTALSSIDNGSFNFMVYQDYRIRKVTITSGVISIDSAEPFFLHYGTTNSAYLRNLEFYYFVDKENIELFEKYRQAVGNKLAVIGYQSNPSDTMKTEAVSVYYKNEFENFGYMQNGWGQFMYNDEYDTNANTPAGAFSSKLINDQLVTQPFDTTDIRNNNPLFNTGCDPAASNYEQCVQNYLATFGNIPAEGSTIDPANVDTIIQNVQPISDNLPFNMAVLPLKHVRESYNYQEDTSYGLYNSQYIKYNKLRAGGRQDINPGSSSSGSGLSYPELTADAEPSQLLPNLSTGMKAINKIHRSVARSNSVGWSGGSGVGGVLSNSNSSYSHTVTDFVDLNGDGYPDIVTTDALQKTNMLGGHIAATANPGTGNITEEESSVTGLSGSRRYLLSGRKTGEFNISNKSGTSGDGTSQTKSGQYEAGPASSRIGLGINLAGSDKVNGYWLDINGDGLQDRVDDISGFKFQLNRGQNVFNSQDYISFNALGNIETTPGTASVNFGLADTAQALLGNSRFFGGGSVSGNAGYSASSGNTKSSYIDVNGDGLPDRVEGTTVKYNTGTGFGTATSLTVSGGTPLTLDSDSNSQALSLSGTVGAYIGFPLCCPLLPVLHIKFGGTFDATTSLSINQTKKIFKDIDGDGYVDFIKYSGNSAATDGNFSVNYSAIGRTNMLKTVKNPLGGSFVVDYEPSIKTYSDPNSHWVMKQLIVKDGYDRVNDGIDEYTKSFKYQGGYYDRREREFYGFAAVNTIDYTATAGQIYRVSVQSYHNSSYYVNGLLLETYVINAGQNFINKTTNTYQVKKMVNGAFDPTISTPIAYDKGGTEGRGSAVVLLTQTDNYVYELGSTPVASRVKMEYDTYARVVKYTYQGNVNDLSDDYRTDIEYHSSAALLTKNLINVPKKVSVYDTSSGTDIIKRERTTVVDESTGYVTSITAKIDGTNDAITDMKYDEYGNLAMITLPGNSTSTSERVVRNYNYDTVENKYLTKVVDGFNYASSTPFESSSTYDYNFDKVLVSTDISGNKMEYTYDASGRLKTILAPKEKAASLPYTISFTYNPLYVAGQGVTQANFMPFATTSHYDGDHAGNDIQTITFIDGLARVVQVKKDIETNTGSGVVEAMSISGKTMYDLYGRAIQQFHPYYEAKSSSINNAVNEYNSPNKVITNYDIADRVTNTQDPAGKMSYMYYSVVTNGTYPQLRTSTVTDQNATAIEQTNSYSDANGRIVKTENFLGNTAIKTSFVYNAIGELLTYTDDAGISTTYTYDFLGRKISLKHPDNGLTTYTYAPAGNITQLQTATLAANTAIQVADRFIKYKYNFNHLTEVNYPNTGANLNVANVKYDYGTAGNDKGRIVSQKDATGTQTFAYGSMGELVTNTRTVVGPNIPTRTFTTTFNYDSWNRIKNIGYPDGEKVTYQYDKGGNLNFVAGTMNGAAYPYVKDIQYDYYEQRTQLTYGNNTVTNYTYSADLRRMTNMVAKTPSGQNMFNNAYTYDYVGNIMGINNTAVPNTTNQMGGAYKNNYTYDTLNRLVSASGDFTGNTAQQANNNDFKANYSLAMVYKTTHGIEKKTQGHNKNNTAVAANTYTNNYTYIANTHKLQSINAGTATAENFTYDVNGNIKTKTAPSQNTRTFVWDESNRLRVTSDTQTMQHYIYDAGGERVLKATSLMSSVYENGTPVNSSISFSAYTTYPSAFIVVNSNGNYSKHYYAGSQRIVSRIGDQPITIFNSALPRTALQQDSSNSQSNNTESNNSESFDEDALRQLQIADLSQMLTKDKLGKATFKKYEPETNDKKEDATEKSLSTTAAALAPPPGNIYYYHPDHLGSSNYITDINGQPYQFYLNLPFGETMAEQHSLTEDYATPYKFNGKELDSETGLYYYGARYYDPRTSIWLSTDPLMEKYPNVNPYVYCVQNPINLIDPDGRDFITYLVYFVGLRKVAKLGFSGGTFNNAMRKFMGTSHGKNFVSQFMGKGDKAFGYTADSDGKYSDYKMLVFENAAKDGGERGAIMGTVAEAWFSARVNDGKLEFTMVIDGLYSEEKLVETIGHELLVHGDIVDLLVSKFKELGADGFQTWYADYQKNNENDHVAIRDNDTSHRGYKRYTESKNELIKRYRKFEEIFKIKDKFYKEKYAKYEKK</sequence>
<keyword evidence="8" id="KW-1185">Reference proteome</keyword>
<dbReference type="NCBIfam" id="TIGR03696">
    <property type="entry name" value="Rhs_assc_core"/>
    <property type="match status" value="1"/>
</dbReference>
<dbReference type="InterPro" id="IPR022045">
    <property type="entry name" value="TcdB_toxin_mid/N"/>
</dbReference>
<reference evidence="7 8" key="1">
    <citation type="submission" date="2013-09" db="EMBL/GenBank/DDBJ databases">
        <authorList>
            <person name="Zeng Z."/>
            <person name="Chen C."/>
        </authorList>
    </citation>
    <scope>NUCLEOTIDE SEQUENCE [LARGE SCALE GENOMIC DNA]</scope>
    <source>
        <strain evidence="7 8">WB 3.3-2</strain>
    </source>
</reference>
<feature type="region of interest" description="Disordered" evidence="4">
    <location>
        <begin position="3101"/>
        <end position="3122"/>
    </location>
</feature>
<keyword evidence="3" id="KW-0843">Virulence</keyword>
<evidence type="ECO:0000256" key="3">
    <source>
        <dbReference type="ARBA" id="ARBA00023026"/>
    </source>
</evidence>
<evidence type="ECO:0000313" key="8">
    <source>
        <dbReference type="Proteomes" id="UP000030152"/>
    </source>
</evidence>
<evidence type="ECO:0000313" key="7">
    <source>
        <dbReference type="EMBL" id="KGO87064.1"/>
    </source>
</evidence>
<accession>A0A0A2M460</accession>
<feature type="compositionally biased region" description="Acidic residues" evidence="4">
    <location>
        <begin position="1044"/>
        <end position="1053"/>
    </location>
</feature>
<dbReference type="GO" id="GO:0005576">
    <property type="term" value="C:extracellular region"/>
    <property type="evidence" value="ECO:0007669"/>
    <property type="project" value="UniProtKB-SubCell"/>
</dbReference>
<dbReference type="OrthoDB" id="9765204at2"/>
<name>A0A0A2M460_9FLAO</name>
<dbReference type="Proteomes" id="UP000030152">
    <property type="component" value="Unassembled WGS sequence"/>
</dbReference>
<keyword evidence="5" id="KW-1133">Transmembrane helix</keyword>
<dbReference type="eggNOG" id="COG3209">
    <property type="taxonomic scope" value="Bacteria"/>
</dbReference>
<keyword evidence="5" id="KW-0472">Membrane</keyword>
<dbReference type="InterPro" id="IPR050708">
    <property type="entry name" value="T6SS_VgrG/RHS"/>
</dbReference>
<organism evidence="7 8">
    <name type="scientific">Flavobacterium rivuli WB 3.3-2 = DSM 21788</name>
    <dbReference type="NCBI Taxonomy" id="1121895"/>
    <lineage>
        <taxon>Bacteria</taxon>
        <taxon>Pseudomonadati</taxon>
        <taxon>Bacteroidota</taxon>
        <taxon>Flavobacteriia</taxon>
        <taxon>Flavobacteriales</taxon>
        <taxon>Flavobacteriaceae</taxon>
        <taxon>Flavobacterium</taxon>
    </lineage>
</organism>
<keyword evidence="5" id="KW-0812">Transmembrane</keyword>
<comment type="caution">
    <text evidence="7">The sequence shown here is derived from an EMBL/GenBank/DDBJ whole genome shotgun (WGS) entry which is preliminary data.</text>
</comment>
<dbReference type="InterPro" id="IPR022385">
    <property type="entry name" value="Rhs_assc_core"/>
</dbReference>
<feature type="domain" description="Insecticide toxin TcdB middle/N-terminal" evidence="6">
    <location>
        <begin position="1990"/>
        <end position="2131"/>
    </location>
</feature>
<evidence type="ECO:0000256" key="2">
    <source>
        <dbReference type="ARBA" id="ARBA00022525"/>
    </source>
</evidence>
<feature type="compositionally biased region" description="Polar residues" evidence="4">
    <location>
        <begin position="1774"/>
        <end position="1793"/>
    </location>
</feature>
<evidence type="ECO:0000256" key="1">
    <source>
        <dbReference type="ARBA" id="ARBA00004613"/>
    </source>
</evidence>
<protein>
    <recommendedName>
        <fullName evidence="6">Insecticide toxin TcdB middle/N-terminal domain-containing protein</fullName>
    </recommendedName>
</protein>
<gene>
    <name evidence="7" type="ORF">Q765_07580</name>
</gene>
<keyword evidence="2" id="KW-0964">Secreted</keyword>
<dbReference type="RefSeq" id="WP_020212997.1">
    <property type="nucleotide sequence ID" value="NZ_JRLX01000006.1"/>
</dbReference>
<evidence type="ECO:0000259" key="6">
    <source>
        <dbReference type="Pfam" id="PF12256"/>
    </source>
</evidence>
<comment type="subcellular location">
    <subcellularLocation>
        <location evidence="1">Secreted</location>
    </subcellularLocation>
</comment>
<evidence type="ECO:0000256" key="4">
    <source>
        <dbReference type="SAM" id="MobiDB-lite"/>
    </source>
</evidence>
<evidence type="ECO:0000256" key="5">
    <source>
        <dbReference type="SAM" id="Phobius"/>
    </source>
</evidence>
<dbReference type="Gene3D" id="2.180.10.10">
    <property type="entry name" value="RHS repeat-associated core"/>
    <property type="match status" value="2"/>
</dbReference>
<dbReference type="InterPro" id="IPR028994">
    <property type="entry name" value="Integrin_alpha_N"/>
</dbReference>
<feature type="transmembrane region" description="Helical" evidence="5">
    <location>
        <begin position="21"/>
        <end position="43"/>
    </location>
</feature>
<proteinExistence type="predicted"/>
<dbReference type="NCBIfam" id="TIGR01643">
    <property type="entry name" value="YD_repeat_2x"/>
    <property type="match status" value="2"/>
</dbReference>
<dbReference type="GO" id="GO:0005737">
    <property type="term" value="C:cytoplasm"/>
    <property type="evidence" value="ECO:0007669"/>
    <property type="project" value="InterPro"/>
</dbReference>
<feature type="region of interest" description="Disordered" evidence="4">
    <location>
        <begin position="1772"/>
        <end position="1799"/>
    </location>
</feature>
<feature type="region of interest" description="Disordered" evidence="4">
    <location>
        <begin position="1032"/>
        <end position="1053"/>
    </location>
</feature>
<dbReference type="InterPro" id="IPR006530">
    <property type="entry name" value="YD"/>
</dbReference>
<feature type="compositionally biased region" description="Low complexity" evidence="4">
    <location>
        <begin position="3102"/>
        <end position="3119"/>
    </location>
</feature>
<dbReference type="STRING" id="1121895.GCA_000378485_01841"/>
<dbReference type="Pfam" id="PF03534">
    <property type="entry name" value="SpvB"/>
    <property type="match status" value="1"/>
</dbReference>
<dbReference type="EMBL" id="JRLX01000006">
    <property type="protein sequence ID" value="KGO87064.1"/>
    <property type="molecule type" value="Genomic_DNA"/>
</dbReference>
<dbReference type="InterPro" id="IPR003284">
    <property type="entry name" value="Sal_SpvB"/>
</dbReference>
<dbReference type="PANTHER" id="PTHR32305:SF15">
    <property type="entry name" value="PROTEIN RHSA-RELATED"/>
    <property type="match status" value="1"/>
</dbReference>
<dbReference type="SUPFAM" id="SSF69318">
    <property type="entry name" value="Integrin alpha N-terminal domain"/>
    <property type="match status" value="1"/>
</dbReference>
<dbReference type="PANTHER" id="PTHR32305">
    <property type="match status" value="1"/>
</dbReference>